<sequence>MNDAGNFADASGVIIGATISRLPHSSLAPSGLVELDLAVSVFQKGASQSLRARQGLPYLLKLKERANEAFRLYRDKRTNPSGDFKLQPPEEYYYKDALAIFGGQTRILPTKSKFKSRMQRTSQRSPSLPQSQSSPRESSSSSQHAPSPPSSSSSCQVSTPSDSEATSTPPELHPSLMMYLSQVPSQPPLQTGDMTQLGLEQMIQACPPPVMEHMSMPLPVPPQLDEQLPHTDLDFLGSLLGNPQYQPPPTFGQDVNMQMVSGGFDVPPFANGDVIMSDQWMSLMHETGMLDGVDHFSQETGFPSEMFNF</sequence>
<dbReference type="RefSeq" id="XP_012181923.1">
    <property type="nucleotide sequence ID" value="XM_012326533.1"/>
</dbReference>
<feature type="compositionally biased region" description="Low complexity" evidence="1">
    <location>
        <begin position="122"/>
        <end position="163"/>
    </location>
</feature>
<dbReference type="EMBL" id="HE797087">
    <property type="protein sequence ID" value="CCM02640.1"/>
    <property type="molecule type" value="Genomic_DNA"/>
</dbReference>
<keyword evidence="3" id="KW-1185">Reference proteome</keyword>
<dbReference type="InParanoid" id="J4GPR4"/>
<evidence type="ECO:0000313" key="3">
    <source>
        <dbReference type="Proteomes" id="UP000006352"/>
    </source>
</evidence>
<dbReference type="STRING" id="599839.J4GPR4"/>
<dbReference type="GeneID" id="24097551"/>
<organism evidence="2 3">
    <name type="scientific">Fibroporia radiculosa</name>
    <dbReference type="NCBI Taxonomy" id="599839"/>
    <lineage>
        <taxon>Eukaryota</taxon>
        <taxon>Fungi</taxon>
        <taxon>Dikarya</taxon>
        <taxon>Basidiomycota</taxon>
        <taxon>Agaricomycotina</taxon>
        <taxon>Agaricomycetes</taxon>
        <taxon>Polyporales</taxon>
        <taxon>Fibroporiaceae</taxon>
        <taxon>Fibroporia</taxon>
    </lineage>
</organism>
<dbReference type="AlphaFoldDB" id="J4GPR4"/>
<evidence type="ECO:0000256" key="1">
    <source>
        <dbReference type="SAM" id="MobiDB-lite"/>
    </source>
</evidence>
<reference evidence="2 3" key="1">
    <citation type="journal article" date="2012" name="Appl. Environ. Microbiol.">
        <title>Short-read sequencing for genomic analysis of the brown rot fungus Fibroporia radiculosa.</title>
        <authorList>
            <person name="Tang J.D."/>
            <person name="Perkins A.D."/>
            <person name="Sonstegard T.S."/>
            <person name="Schroeder S.G."/>
            <person name="Burgess S.C."/>
            <person name="Diehl S.V."/>
        </authorList>
    </citation>
    <scope>NUCLEOTIDE SEQUENCE [LARGE SCALE GENOMIC DNA]</scope>
    <source>
        <strain evidence="2 3">TFFH 294</strain>
    </source>
</reference>
<dbReference type="HOGENOM" id="CLU_900271_0_0_1"/>
<dbReference type="Proteomes" id="UP000006352">
    <property type="component" value="Unassembled WGS sequence"/>
</dbReference>
<evidence type="ECO:0000313" key="2">
    <source>
        <dbReference type="EMBL" id="CCM02640.1"/>
    </source>
</evidence>
<proteinExistence type="predicted"/>
<accession>J4GPR4</accession>
<dbReference type="OrthoDB" id="3254269at2759"/>
<gene>
    <name evidence="2" type="ORF">FIBRA_04744</name>
</gene>
<feature type="region of interest" description="Disordered" evidence="1">
    <location>
        <begin position="113"/>
        <end position="172"/>
    </location>
</feature>
<name>J4GPR4_9APHY</name>
<protein>
    <submittedName>
        <fullName evidence="2">Uncharacterized protein</fullName>
    </submittedName>
</protein>